<dbReference type="Pfam" id="PF13515">
    <property type="entry name" value="FUSC_2"/>
    <property type="match status" value="1"/>
</dbReference>
<dbReference type="GO" id="GO:0016020">
    <property type="term" value="C:membrane"/>
    <property type="evidence" value="ECO:0007669"/>
    <property type="project" value="UniProtKB-SubCell"/>
</dbReference>
<keyword evidence="2 5" id="KW-0812">Transmembrane</keyword>
<evidence type="ECO:0000256" key="1">
    <source>
        <dbReference type="ARBA" id="ARBA00004141"/>
    </source>
</evidence>
<evidence type="ECO:0000259" key="6">
    <source>
        <dbReference type="Pfam" id="PF13515"/>
    </source>
</evidence>
<proteinExistence type="predicted"/>
<feature type="transmembrane region" description="Helical" evidence="5">
    <location>
        <begin position="71"/>
        <end position="87"/>
    </location>
</feature>
<evidence type="ECO:0000313" key="7">
    <source>
        <dbReference type="EMBL" id="PLC50359.1"/>
    </source>
</evidence>
<feature type="transmembrane region" description="Helical" evidence="5">
    <location>
        <begin position="45"/>
        <end position="64"/>
    </location>
</feature>
<feature type="domain" description="Integral membrane bound transporter" evidence="6">
    <location>
        <begin position="32"/>
        <end position="154"/>
    </location>
</feature>
<dbReference type="AlphaFoldDB" id="A0A2N4U5S4"/>
<dbReference type="PANTHER" id="PTHR47804:SF3">
    <property type="entry name" value="PROTEIN BRE4"/>
    <property type="match status" value="1"/>
</dbReference>
<evidence type="ECO:0000256" key="2">
    <source>
        <dbReference type="ARBA" id="ARBA00022692"/>
    </source>
</evidence>
<evidence type="ECO:0000256" key="5">
    <source>
        <dbReference type="SAM" id="Phobius"/>
    </source>
</evidence>
<feature type="transmembrane region" description="Helical" evidence="5">
    <location>
        <begin position="20"/>
        <end position="39"/>
    </location>
</feature>
<keyword evidence="3 5" id="KW-1133">Transmembrane helix</keyword>
<keyword evidence="4 5" id="KW-0472">Membrane</keyword>
<feature type="transmembrane region" description="Helical" evidence="5">
    <location>
        <begin position="116"/>
        <end position="135"/>
    </location>
</feature>
<dbReference type="EMBL" id="PDNW01000005">
    <property type="protein sequence ID" value="PLC50359.1"/>
    <property type="molecule type" value="Genomic_DNA"/>
</dbReference>
<dbReference type="Proteomes" id="UP000234190">
    <property type="component" value="Unassembled WGS sequence"/>
</dbReference>
<name>A0A2N4U5S4_9BURK</name>
<comment type="subcellular location">
    <subcellularLocation>
        <location evidence="1">Membrane</location>
        <topology evidence="1">Multi-pass membrane protein</topology>
    </subcellularLocation>
</comment>
<comment type="caution">
    <text evidence="7">The sequence shown here is derived from an EMBL/GenBank/DDBJ whole genome shotgun (WGS) entry which is preliminary data.</text>
</comment>
<protein>
    <recommendedName>
        <fullName evidence="6">Integral membrane bound transporter domain-containing protein</fullName>
    </recommendedName>
</protein>
<organism evidence="7 8">
    <name type="scientific">Pollutimonas subterranea</name>
    <dbReference type="NCBI Taxonomy" id="2045210"/>
    <lineage>
        <taxon>Bacteria</taxon>
        <taxon>Pseudomonadati</taxon>
        <taxon>Pseudomonadota</taxon>
        <taxon>Betaproteobacteria</taxon>
        <taxon>Burkholderiales</taxon>
        <taxon>Alcaligenaceae</taxon>
        <taxon>Pollutimonas</taxon>
    </lineage>
</organism>
<reference evidence="7 8" key="1">
    <citation type="submission" date="2017-10" db="EMBL/GenBank/DDBJ databases">
        <title>Two draft genome sequences of Pusillimonas sp. strains isolated from a nitrate- and radionuclide-contaminated groundwater in Russia.</title>
        <authorList>
            <person name="Grouzdev D.S."/>
            <person name="Tourova T.P."/>
            <person name="Goeva M.A."/>
            <person name="Babich T.L."/>
            <person name="Sokolova D.S."/>
            <person name="Abdullin R."/>
            <person name="Poltaraus A.B."/>
            <person name="Toshchakov S.V."/>
            <person name="Nazina T.N."/>
        </authorList>
    </citation>
    <scope>NUCLEOTIDE SEQUENCE [LARGE SCALE GENOMIC DNA]</scope>
    <source>
        <strain evidence="7 8">JR1/69-3-13</strain>
    </source>
</reference>
<sequence>MPAPRQLLKDARARLQQDEVRIPIQTASAVLLAYFATSFMDKENVSWGVFSALFVVQASIGGTISAALGRIAGAILGAVVAVVLVMLFGDENWGTVIALLAGVGLMSFLTAKWPMLAYGLVTVTIIAVAPDIYIVEGAFKKVLAIAIGSICGMVAAFAVLPVLARRTEQEYLAAALRSCGAYILECTICLVGDKPRKDKKAQDAIQRSIERARVMAREARIEDKTPAMGFSPYSKTLLPEIERFGYTLTLIDRFSDKPISESLCRVHKKALLELATVVKVCLEKIADAVDAGEACEEIDDAWDAYNAFSQRVDESLEQEQLPIEDKQHLMSIKGAYSSVLSNMTELTRQVQCQPDKGSSGGP</sequence>
<evidence type="ECO:0000256" key="3">
    <source>
        <dbReference type="ARBA" id="ARBA00022989"/>
    </source>
</evidence>
<gene>
    <name evidence="7" type="ORF">CR159_07820</name>
</gene>
<accession>A0A2N4U5S4</accession>
<dbReference type="OrthoDB" id="8654778at2"/>
<dbReference type="InterPro" id="IPR052430">
    <property type="entry name" value="IVT-Associated"/>
</dbReference>
<dbReference type="RefSeq" id="WP_102073462.1">
    <property type="nucleotide sequence ID" value="NZ_PDNW01000005.1"/>
</dbReference>
<keyword evidence="8" id="KW-1185">Reference proteome</keyword>
<evidence type="ECO:0000313" key="8">
    <source>
        <dbReference type="Proteomes" id="UP000234190"/>
    </source>
</evidence>
<feature type="transmembrane region" description="Helical" evidence="5">
    <location>
        <begin position="141"/>
        <end position="163"/>
    </location>
</feature>
<dbReference type="PANTHER" id="PTHR47804">
    <property type="entry name" value="60S RIBOSOMAL PROTEIN L19"/>
    <property type="match status" value="1"/>
</dbReference>
<evidence type="ECO:0000256" key="4">
    <source>
        <dbReference type="ARBA" id="ARBA00023136"/>
    </source>
</evidence>
<dbReference type="InterPro" id="IPR049453">
    <property type="entry name" value="Memb_transporter_dom"/>
</dbReference>